<comment type="caution">
    <text evidence="1">The sequence shown here is derived from an EMBL/GenBank/DDBJ whole genome shotgun (WGS) entry which is preliminary data.</text>
</comment>
<organism evidence="1 2">
    <name type="scientific">Paracoccus kondratievae</name>
    <dbReference type="NCBI Taxonomy" id="135740"/>
    <lineage>
        <taxon>Bacteria</taxon>
        <taxon>Pseudomonadati</taxon>
        <taxon>Pseudomonadota</taxon>
        <taxon>Alphaproteobacteria</taxon>
        <taxon>Rhodobacterales</taxon>
        <taxon>Paracoccaceae</taxon>
        <taxon>Paracoccus</taxon>
    </lineage>
</organism>
<dbReference type="Proteomes" id="UP001143349">
    <property type="component" value="Unassembled WGS sequence"/>
</dbReference>
<sequence length="89" mass="9630">MYRITLECHGVPAAAGPGAAGDITQEFRSNYPHEHNVVCTFADGVLRLIAENDYDPEGLNLIDEFSDNICAYIAPFDGSIKLVSVEALS</sequence>
<keyword evidence="2" id="KW-1185">Reference proteome</keyword>
<protein>
    <submittedName>
        <fullName evidence="1">Uncharacterized protein</fullName>
    </submittedName>
</protein>
<reference evidence="1" key="1">
    <citation type="journal article" date="2014" name="Int. J. Syst. Evol. Microbiol.">
        <title>Complete genome sequence of Corynebacterium casei LMG S-19264T (=DSM 44701T), isolated from a smear-ripened cheese.</title>
        <authorList>
            <consortium name="US DOE Joint Genome Institute (JGI-PGF)"/>
            <person name="Walter F."/>
            <person name="Albersmeier A."/>
            <person name="Kalinowski J."/>
            <person name="Ruckert C."/>
        </authorList>
    </citation>
    <scope>NUCLEOTIDE SEQUENCE</scope>
    <source>
        <strain evidence="1">VKM B-2222</strain>
    </source>
</reference>
<reference evidence="1" key="2">
    <citation type="submission" date="2023-01" db="EMBL/GenBank/DDBJ databases">
        <authorList>
            <person name="Sun Q."/>
            <person name="Evtushenko L."/>
        </authorList>
    </citation>
    <scope>NUCLEOTIDE SEQUENCE</scope>
    <source>
        <strain evidence="1">VKM B-2222</strain>
    </source>
</reference>
<proteinExistence type="predicted"/>
<dbReference type="EMBL" id="BSFH01000007">
    <property type="protein sequence ID" value="GLK62813.1"/>
    <property type="molecule type" value="Genomic_DNA"/>
</dbReference>
<dbReference type="RefSeq" id="WP_085502651.1">
    <property type="nucleotide sequence ID" value="NZ_BSFH01000007.1"/>
</dbReference>
<evidence type="ECO:0000313" key="1">
    <source>
        <dbReference type="EMBL" id="GLK62813.1"/>
    </source>
</evidence>
<name>A0AAD3NVY4_9RHOB</name>
<evidence type="ECO:0000313" key="2">
    <source>
        <dbReference type="Proteomes" id="UP001143349"/>
    </source>
</evidence>
<dbReference type="AlphaFoldDB" id="A0AAD3NVY4"/>
<accession>A0AAD3NVY4</accession>
<gene>
    <name evidence="1" type="ORF">GCM10017635_02810</name>
</gene>